<evidence type="ECO:0000313" key="2">
    <source>
        <dbReference type="EMBL" id="MBH8552914.1"/>
    </source>
</evidence>
<proteinExistence type="predicted"/>
<protein>
    <submittedName>
        <fullName evidence="2">Uncharacterized protein</fullName>
    </submittedName>
</protein>
<organism evidence="2 3">
    <name type="scientific">Atlanticothrix silvestris CENA357</name>
    <dbReference type="NCBI Taxonomy" id="1725252"/>
    <lineage>
        <taxon>Bacteria</taxon>
        <taxon>Bacillati</taxon>
        <taxon>Cyanobacteriota</taxon>
        <taxon>Cyanophyceae</taxon>
        <taxon>Nostocales</taxon>
        <taxon>Nodulariaceae</taxon>
        <taxon>Atlanticothrix</taxon>
        <taxon>Atlanticothrix silvestris</taxon>
    </lineage>
</organism>
<evidence type="ECO:0000256" key="1">
    <source>
        <dbReference type="SAM" id="Phobius"/>
    </source>
</evidence>
<keyword evidence="3" id="KW-1185">Reference proteome</keyword>
<accession>A0A8J7HCS6</accession>
<gene>
    <name evidence="2" type="ORF">I8751_11145</name>
</gene>
<keyword evidence="1" id="KW-1133">Transmembrane helix</keyword>
<dbReference type="AlphaFoldDB" id="A0A8J7HCS6"/>
<feature type="transmembrane region" description="Helical" evidence="1">
    <location>
        <begin position="53"/>
        <end position="74"/>
    </location>
</feature>
<sequence length="80" mass="9012">MAKSSIADLHYISPERLQDTEHILQELSDIESMLVHGGKNNVLNENIDFGTKALEYALVGFAIYNIVSLVKLFINRPQPQ</sequence>
<dbReference type="Proteomes" id="UP000599391">
    <property type="component" value="Unassembled WGS sequence"/>
</dbReference>
<reference evidence="2 3" key="1">
    <citation type="journal article" date="2021" name="Int. J. Syst. Evol. Microbiol.">
        <title>Amazonocrinis nigriterrae gen. nov., sp. nov., Atlanticothrix silvestris gen. nov., sp. nov. and Dendronalium phyllosphericum gen. nov., sp. nov., nostocacean cyanobacteria from Brazilian environments.</title>
        <authorList>
            <person name="Alvarenga D.O."/>
            <person name="Andreote A.P.D."/>
            <person name="Branco L.H.Z."/>
            <person name="Delbaje E."/>
            <person name="Cruz R.B."/>
            <person name="Varani A.M."/>
            <person name="Fiore M.F."/>
        </authorList>
    </citation>
    <scope>NUCLEOTIDE SEQUENCE [LARGE SCALE GENOMIC DNA]</scope>
    <source>
        <strain evidence="2 3">CENA357</strain>
    </source>
</reference>
<dbReference type="RefSeq" id="WP_214439210.1">
    <property type="nucleotide sequence ID" value="NZ_JAECZB010000021.1"/>
</dbReference>
<comment type="caution">
    <text evidence="2">The sequence shown here is derived from an EMBL/GenBank/DDBJ whole genome shotgun (WGS) entry which is preliminary data.</text>
</comment>
<evidence type="ECO:0000313" key="3">
    <source>
        <dbReference type="Proteomes" id="UP000599391"/>
    </source>
</evidence>
<dbReference type="EMBL" id="JAECZB010000021">
    <property type="protein sequence ID" value="MBH8552914.1"/>
    <property type="molecule type" value="Genomic_DNA"/>
</dbReference>
<keyword evidence="1" id="KW-0472">Membrane</keyword>
<keyword evidence="1" id="KW-0812">Transmembrane</keyword>
<name>A0A8J7HCS6_9CYAN</name>